<evidence type="ECO:0000256" key="8">
    <source>
        <dbReference type="ARBA" id="ARBA00022605"/>
    </source>
</evidence>
<dbReference type="RefSeq" id="WP_101628386.1">
    <property type="nucleotide sequence ID" value="NZ_JBQOSN010000018.1"/>
</dbReference>
<keyword evidence="10" id="KW-0663">Pyridoxal phosphate</keyword>
<dbReference type="InterPro" id="IPR006272">
    <property type="entry name" value="Pser_aminoTfrase_mycobac"/>
</dbReference>
<dbReference type="AlphaFoldDB" id="A0A2I1I4F6"/>
<dbReference type="EMBL" id="PKKJ01000008">
    <property type="protein sequence ID" value="PKY66000.1"/>
    <property type="molecule type" value="Genomic_DNA"/>
</dbReference>
<evidence type="ECO:0000256" key="14">
    <source>
        <dbReference type="ARBA" id="ARBA00047630"/>
    </source>
</evidence>
<comment type="similarity">
    <text evidence="4">Belongs to the class-V pyridoxal-phosphate-dependent aminotransferase family. SerC subfamily.</text>
</comment>
<dbReference type="GO" id="GO:0006564">
    <property type="term" value="P:L-serine biosynthetic process"/>
    <property type="evidence" value="ECO:0007669"/>
    <property type="project" value="UniProtKB-KW"/>
</dbReference>
<feature type="region of interest" description="Disordered" evidence="16">
    <location>
        <begin position="1"/>
        <end position="26"/>
    </location>
</feature>
<evidence type="ECO:0000256" key="9">
    <source>
        <dbReference type="ARBA" id="ARBA00022679"/>
    </source>
</evidence>
<dbReference type="Gene3D" id="3.90.1150.10">
    <property type="entry name" value="Aspartate Aminotransferase, domain 1"/>
    <property type="match status" value="1"/>
</dbReference>
<dbReference type="Proteomes" id="UP000234545">
    <property type="component" value="Unassembled WGS sequence"/>
</dbReference>
<evidence type="ECO:0000256" key="2">
    <source>
        <dbReference type="ARBA" id="ARBA00003483"/>
    </source>
</evidence>
<evidence type="ECO:0000256" key="7">
    <source>
        <dbReference type="ARBA" id="ARBA00022576"/>
    </source>
</evidence>
<proteinExistence type="inferred from homology"/>
<evidence type="ECO:0000256" key="12">
    <source>
        <dbReference type="ARBA" id="ARBA00023299"/>
    </source>
</evidence>
<dbReference type="GO" id="GO:0008453">
    <property type="term" value="F:alanine-glyoxylate transaminase activity"/>
    <property type="evidence" value="ECO:0007669"/>
    <property type="project" value="TreeGrafter"/>
</dbReference>
<evidence type="ECO:0000256" key="5">
    <source>
        <dbReference type="ARBA" id="ARBA00013030"/>
    </source>
</evidence>
<evidence type="ECO:0000313" key="19">
    <source>
        <dbReference type="Proteomes" id="UP000234545"/>
    </source>
</evidence>
<name>A0A2I1I4F6_9ACTO</name>
<dbReference type="EC" id="2.6.1.52" evidence="5"/>
<evidence type="ECO:0000256" key="16">
    <source>
        <dbReference type="SAM" id="MobiDB-lite"/>
    </source>
</evidence>
<dbReference type="PANTHER" id="PTHR21152:SF40">
    <property type="entry name" value="ALANINE--GLYOXYLATE AMINOTRANSFERASE"/>
    <property type="match status" value="1"/>
</dbReference>
<keyword evidence="11" id="KW-0664">Pyridoxine biosynthesis</keyword>
<feature type="domain" description="Aminotransferase class V" evidence="17">
    <location>
        <begin position="40"/>
        <end position="320"/>
    </location>
</feature>
<dbReference type="Pfam" id="PF00266">
    <property type="entry name" value="Aminotran_5"/>
    <property type="match status" value="1"/>
</dbReference>
<comment type="pathway">
    <text evidence="3">Amino-acid biosynthesis; L-serine biosynthesis; L-serine from 3-phospho-D-glycerate: step 2/3.</text>
</comment>
<dbReference type="InterPro" id="IPR015422">
    <property type="entry name" value="PyrdxlP-dep_Trfase_small"/>
</dbReference>
<evidence type="ECO:0000256" key="6">
    <source>
        <dbReference type="ARBA" id="ARBA00022490"/>
    </source>
</evidence>
<keyword evidence="9" id="KW-0808">Transferase</keyword>
<dbReference type="UniPathway" id="UPA00135">
    <property type="reaction ID" value="UER00197"/>
</dbReference>
<comment type="catalytic activity">
    <reaction evidence="14">
        <text>4-(phosphooxy)-L-threonine + 2-oxoglutarate = (R)-3-hydroxy-2-oxo-4-phosphooxybutanoate + L-glutamate</text>
        <dbReference type="Rhea" id="RHEA:16573"/>
        <dbReference type="ChEBI" id="CHEBI:16810"/>
        <dbReference type="ChEBI" id="CHEBI:29985"/>
        <dbReference type="ChEBI" id="CHEBI:58452"/>
        <dbReference type="ChEBI" id="CHEBI:58538"/>
        <dbReference type="EC" id="2.6.1.52"/>
    </reaction>
</comment>
<evidence type="ECO:0000256" key="11">
    <source>
        <dbReference type="ARBA" id="ARBA00023096"/>
    </source>
</evidence>
<protein>
    <recommendedName>
        <fullName evidence="5">phosphoserine transaminase</fullName>
        <ecNumber evidence="5">2.6.1.52</ecNumber>
    </recommendedName>
    <alternativeName>
        <fullName evidence="13">Phosphohydroxythreonine aminotransferase</fullName>
    </alternativeName>
</protein>
<evidence type="ECO:0000256" key="4">
    <source>
        <dbReference type="ARBA" id="ARBA00006904"/>
    </source>
</evidence>
<comment type="function">
    <text evidence="2">Catalyzes the reversible conversion of 3-phosphohydroxypyruvate to phosphoserine and of 3-hydroxy-2-oxo-4-phosphonooxybutanoate to phosphohydroxythreonine.</text>
</comment>
<keyword evidence="12" id="KW-0718">Serine biosynthesis</keyword>
<evidence type="ECO:0000256" key="13">
    <source>
        <dbReference type="ARBA" id="ARBA00031421"/>
    </source>
</evidence>
<keyword evidence="6" id="KW-0963">Cytoplasm</keyword>
<dbReference type="InterPro" id="IPR000192">
    <property type="entry name" value="Aminotrans_V_dom"/>
</dbReference>
<dbReference type="InterPro" id="IPR015424">
    <property type="entry name" value="PyrdxlP-dep_Trfase"/>
</dbReference>
<evidence type="ECO:0000259" key="17">
    <source>
        <dbReference type="Pfam" id="PF00266"/>
    </source>
</evidence>
<gene>
    <name evidence="18" type="ORF">CYJ25_06610</name>
</gene>
<comment type="caution">
    <text evidence="18">The sequence shown here is derived from an EMBL/GenBank/DDBJ whole genome shotgun (WGS) entry which is preliminary data.</text>
</comment>
<evidence type="ECO:0000256" key="1">
    <source>
        <dbReference type="ARBA" id="ARBA00001933"/>
    </source>
</evidence>
<dbReference type="InterPro" id="IPR022278">
    <property type="entry name" value="Pser_aminoTfrase"/>
</dbReference>
<dbReference type="NCBIfam" id="TIGR01366">
    <property type="entry name" value="serC_3"/>
    <property type="match status" value="1"/>
</dbReference>
<dbReference type="GO" id="GO:0004760">
    <property type="term" value="F:L-serine-pyruvate transaminase activity"/>
    <property type="evidence" value="ECO:0007669"/>
    <property type="project" value="TreeGrafter"/>
</dbReference>
<dbReference type="GO" id="GO:0019265">
    <property type="term" value="P:glycine biosynthetic process, by transamination of glyoxylate"/>
    <property type="evidence" value="ECO:0007669"/>
    <property type="project" value="TreeGrafter"/>
</dbReference>
<dbReference type="PANTHER" id="PTHR21152">
    <property type="entry name" value="AMINOTRANSFERASE CLASS V"/>
    <property type="match status" value="1"/>
</dbReference>
<evidence type="ECO:0000256" key="15">
    <source>
        <dbReference type="ARBA" id="ARBA00049007"/>
    </source>
</evidence>
<dbReference type="OrthoDB" id="975012at2"/>
<dbReference type="GO" id="GO:0004648">
    <property type="term" value="F:O-phospho-L-serine:2-oxoglutarate aminotransferase activity"/>
    <property type="evidence" value="ECO:0007669"/>
    <property type="project" value="UniProtKB-EC"/>
</dbReference>
<keyword evidence="7" id="KW-0032">Aminotransferase</keyword>
<reference evidence="18 19" key="1">
    <citation type="submission" date="2017-12" db="EMBL/GenBank/DDBJ databases">
        <title>Phylogenetic diversity of female urinary microbiome.</title>
        <authorList>
            <person name="Thomas-White K."/>
            <person name="Wolfe A.J."/>
        </authorList>
    </citation>
    <scope>NUCLEOTIDE SEQUENCE [LARGE SCALE GENOMIC DNA]</scope>
    <source>
        <strain evidence="18 19">UMB0250</strain>
    </source>
</reference>
<comment type="catalytic activity">
    <reaction evidence="15">
        <text>O-phospho-L-serine + 2-oxoglutarate = 3-phosphooxypyruvate + L-glutamate</text>
        <dbReference type="Rhea" id="RHEA:14329"/>
        <dbReference type="ChEBI" id="CHEBI:16810"/>
        <dbReference type="ChEBI" id="CHEBI:18110"/>
        <dbReference type="ChEBI" id="CHEBI:29985"/>
        <dbReference type="ChEBI" id="CHEBI:57524"/>
        <dbReference type="EC" id="2.6.1.52"/>
    </reaction>
</comment>
<accession>A0A2I1I4F6</accession>
<dbReference type="Gene3D" id="3.40.640.10">
    <property type="entry name" value="Type I PLP-dependent aspartate aminotransferase-like (Major domain)"/>
    <property type="match status" value="1"/>
</dbReference>
<dbReference type="PIRSF" id="PIRSF000525">
    <property type="entry name" value="SerC"/>
    <property type="match status" value="1"/>
</dbReference>
<organism evidence="18 19">
    <name type="scientific">Schaalia turicensis</name>
    <dbReference type="NCBI Taxonomy" id="131111"/>
    <lineage>
        <taxon>Bacteria</taxon>
        <taxon>Bacillati</taxon>
        <taxon>Actinomycetota</taxon>
        <taxon>Actinomycetes</taxon>
        <taxon>Actinomycetales</taxon>
        <taxon>Actinomycetaceae</taxon>
        <taxon>Schaalia</taxon>
    </lineage>
</organism>
<keyword evidence="8" id="KW-0028">Amino-acid biosynthesis</keyword>
<evidence type="ECO:0000313" key="18">
    <source>
        <dbReference type="EMBL" id="PKY66000.1"/>
    </source>
</evidence>
<evidence type="ECO:0000256" key="10">
    <source>
        <dbReference type="ARBA" id="ARBA00022898"/>
    </source>
</evidence>
<evidence type="ECO:0000256" key="3">
    <source>
        <dbReference type="ARBA" id="ARBA00005099"/>
    </source>
</evidence>
<comment type="cofactor">
    <cofactor evidence="1">
        <name>pyridoxal 5'-phosphate</name>
        <dbReference type="ChEBI" id="CHEBI:597326"/>
    </cofactor>
</comment>
<dbReference type="InterPro" id="IPR015421">
    <property type="entry name" value="PyrdxlP-dep_Trfase_major"/>
</dbReference>
<sequence length="377" mass="40273">METFPPIPASILPADGRFGSGPSRVRPAQIDALKTPRLMGTSHRKSPVKNVVHSIREGLTTLFNLPDGYEVALGNGGASAFWDVAAASLIRKQAAFATFGEFGAKFATEVDKAPHLADALRVEGQLGTVVTLTGNEAGIGGEEPDAFGYPHHETSTGTLSRVNRIGGENALTLVDATSIAGAAHVDIANTDAYYFSPQKAFASDGGLWVAILSPAAVERAQELHGATDRWMPTFFDLSVAISNSRKDQTLNTPAVATLIMMDQQIQWMNAGGGLEAMEARSRAASDLIYAWADASSVAHPFVENKDWRSPVVVTVEFDDVVDVRVLSDGLRASGIVDIDAYRGVGRNQLRIATWPSTPTSDVEALLESIDWALERAL</sequence>
<dbReference type="GO" id="GO:0008615">
    <property type="term" value="P:pyridoxine biosynthetic process"/>
    <property type="evidence" value="ECO:0007669"/>
    <property type="project" value="UniProtKB-KW"/>
</dbReference>
<dbReference type="SUPFAM" id="SSF53383">
    <property type="entry name" value="PLP-dependent transferases"/>
    <property type="match status" value="1"/>
</dbReference>